<evidence type="ECO:0000256" key="2">
    <source>
        <dbReference type="ARBA" id="ARBA00009948"/>
    </source>
</evidence>
<dbReference type="PIRSF" id="PIRSF000505">
    <property type="entry name" value="EPSPS"/>
    <property type="match status" value="1"/>
</dbReference>
<name>A0A315ZH96_SEDFL</name>
<evidence type="ECO:0000256" key="6">
    <source>
        <dbReference type="ARBA" id="ARBA00044633"/>
    </source>
</evidence>
<comment type="catalytic activity">
    <reaction evidence="6">
        <text>3-phosphoshikimate + phosphoenolpyruvate = 5-O-(1-carboxyvinyl)-3-phosphoshikimate + phosphate</text>
        <dbReference type="Rhea" id="RHEA:21256"/>
        <dbReference type="ChEBI" id="CHEBI:43474"/>
        <dbReference type="ChEBI" id="CHEBI:57701"/>
        <dbReference type="ChEBI" id="CHEBI:58702"/>
        <dbReference type="ChEBI" id="CHEBI:145989"/>
        <dbReference type="EC" id="2.5.1.19"/>
    </reaction>
    <physiologicalReaction direction="left-to-right" evidence="6">
        <dbReference type="Rhea" id="RHEA:21257"/>
    </physiologicalReaction>
</comment>
<evidence type="ECO:0000259" key="8">
    <source>
        <dbReference type="Pfam" id="PF00275"/>
    </source>
</evidence>
<dbReference type="AlphaFoldDB" id="A0A315ZH96"/>
<dbReference type="GO" id="GO:0005737">
    <property type="term" value="C:cytoplasm"/>
    <property type="evidence" value="ECO:0007669"/>
    <property type="project" value="UniProtKB-SubCell"/>
</dbReference>
<keyword evidence="5 7" id="KW-0057">Aromatic amino acid biosynthesis</keyword>
<comment type="similarity">
    <text evidence="2 7">Belongs to the EPSP synthase family.</text>
</comment>
<feature type="binding site" evidence="7">
    <location>
        <position position="24"/>
    </location>
    <ligand>
        <name>3-phosphoshikimate</name>
        <dbReference type="ChEBI" id="CHEBI:145989"/>
    </ligand>
</feature>
<dbReference type="InterPro" id="IPR013792">
    <property type="entry name" value="RNA3'P_cycl/enolpyr_Trfase_a/b"/>
</dbReference>
<feature type="binding site" evidence="7">
    <location>
        <position position="23"/>
    </location>
    <ligand>
        <name>3-phosphoshikimate</name>
        <dbReference type="ChEBI" id="CHEBI:145989"/>
    </ligand>
</feature>
<evidence type="ECO:0000313" key="10">
    <source>
        <dbReference type="Proteomes" id="UP000245535"/>
    </source>
</evidence>
<feature type="binding site" evidence="7">
    <location>
        <position position="320"/>
    </location>
    <ligand>
        <name>phosphoenolpyruvate</name>
        <dbReference type="ChEBI" id="CHEBI:58702"/>
    </ligand>
</feature>
<dbReference type="Pfam" id="PF00275">
    <property type="entry name" value="EPSP_synthase"/>
    <property type="match status" value="2"/>
</dbReference>
<feature type="binding site" evidence="7">
    <location>
        <position position="173"/>
    </location>
    <ligand>
        <name>3-phosphoshikimate</name>
        <dbReference type="ChEBI" id="CHEBI:145989"/>
    </ligand>
</feature>
<dbReference type="Proteomes" id="UP000245535">
    <property type="component" value="Unassembled WGS sequence"/>
</dbReference>
<dbReference type="InterPro" id="IPR006264">
    <property type="entry name" value="EPSP_synthase"/>
</dbReference>
<evidence type="ECO:0000256" key="1">
    <source>
        <dbReference type="ARBA" id="ARBA00004811"/>
    </source>
</evidence>
<dbReference type="InterPro" id="IPR023193">
    <property type="entry name" value="EPSP_synthase_CS"/>
</dbReference>
<dbReference type="EC" id="2.5.1.19" evidence="7"/>
<dbReference type="PANTHER" id="PTHR21090:SF5">
    <property type="entry name" value="PENTAFUNCTIONAL AROM POLYPEPTIDE"/>
    <property type="match status" value="1"/>
</dbReference>
<accession>A0A315ZH96</accession>
<dbReference type="GO" id="GO:0003866">
    <property type="term" value="F:3-phosphoshikimate 1-carboxyvinyltransferase activity"/>
    <property type="evidence" value="ECO:0007669"/>
    <property type="project" value="UniProtKB-UniRule"/>
</dbReference>
<feature type="binding site" evidence="7">
    <location>
        <position position="28"/>
    </location>
    <ligand>
        <name>3-phosphoshikimate</name>
        <dbReference type="ChEBI" id="CHEBI:145989"/>
    </ligand>
</feature>
<dbReference type="RefSeq" id="WP_109616417.1">
    <property type="nucleotide sequence ID" value="NZ_QGDO01000001.1"/>
</dbReference>
<keyword evidence="3 7" id="KW-0028">Amino-acid biosynthesis</keyword>
<dbReference type="NCBIfam" id="TIGR01356">
    <property type="entry name" value="aroA"/>
    <property type="match status" value="1"/>
</dbReference>
<dbReference type="UniPathway" id="UPA00053">
    <property type="reaction ID" value="UER00089"/>
</dbReference>
<feature type="active site" description="Proton acceptor" evidence="7">
    <location>
        <position position="289"/>
    </location>
</feature>
<dbReference type="GO" id="GO:0009073">
    <property type="term" value="P:aromatic amino acid family biosynthetic process"/>
    <property type="evidence" value="ECO:0007669"/>
    <property type="project" value="UniProtKB-KW"/>
</dbReference>
<dbReference type="HAMAP" id="MF_00210">
    <property type="entry name" value="EPSP_synth"/>
    <property type="match status" value="1"/>
</dbReference>
<dbReference type="PROSITE" id="PS00885">
    <property type="entry name" value="EPSP_SYNTHASE_2"/>
    <property type="match status" value="1"/>
</dbReference>
<keyword evidence="10" id="KW-1185">Reference proteome</keyword>
<feature type="binding site" evidence="7">
    <location>
        <position position="316"/>
    </location>
    <ligand>
        <name>3-phosphoshikimate</name>
        <dbReference type="ChEBI" id="CHEBI:145989"/>
    </ligand>
</feature>
<evidence type="ECO:0000256" key="4">
    <source>
        <dbReference type="ARBA" id="ARBA00022679"/>
    </source>
</evidence>
<dbReference type="InterPro" id="IPR001986">
    <property type="entry name" value="Enolpyruvate_Tfrase_dom"/>
</dbReference>
<evidence type="ECO:0000256" key="5">
    <source>
        <dbReference type="ARBA" id="ARBA00023141"/>
    </source>
</evidence>
<feature type="binding site" evidence="7">
    <location>
        <position position="23"/>
    </location>
    <ligand>
        <name>phosphoenolpyruvate</name>
        <dbReference type="ChEBI" id="CHEBI:58702"/>
    </ligand>
</feature>
<feature type="binding site" evidence="7">
    <location>
        <position position="364"/>
    </location>
    <ligand>
        <name>phosphoenolpyruvate</name>
        <dbReference type="ChEBI" id="CHEBI:58702"/>
    </ligand>
</feature>
<feature type="binding site" evidence="7">
    <location>
        <position position="147"/>
    </location>
    <ligand>
        <name>3-phosphoshikimate</name>
        <dbReference type="ChEBI" id="CHEBI:145989"/>
    </ligand>
</feature>
<comment type="caution">
    <text evidence="7">Lacks conserved residue(s) required for the propagation of feature annotation.</text>
</comment>
<comment type="function">
    <text evidence="7">Catalyzes the transfer of the enolpyruvyl moiety of phosphoenolpyruvate (PEP) to the 5-hydroxyl of shikimate-3-phosphate (S3P) to produce enolpyruvyl shikimate-3-phosphate and inorganic phosphate.</text>
</comment>
<gene>
    <name evidence="7" type="primary">aroA</name>
    <name evidence="9" type="ORF">BC781_1011349</name>
</gene>
<keyword evidence="7" id="KW-0963">Cytoplasm</keyword>
<dbReference type="Gene3D" id="3.65.10.10">
    <property type="entry name" value="Enolpyruvate transferase domain"/>
    <property type="match status" value="3"/>
</dbReference>
<feature type="binding site" evidence="7">
    <location>
        <position position="147"/>
    </location>
    <ligand>
        <name>phosphoenolpyruvate</name>
        <dbReference type="ChEBI" id="CHEBI:58702"/>
    </ligand>
</feature>
<evidence type="ECO:0000256" key="7">
    <source>
        <dbReference type="HAMAP-Rule" id="MF_00210"/>
    </source>
</evidence>
<comment type="caution">
    <text evidence="9">The sequence shown here is derived from an EMBL/GenBank/DDBJ whole genome shotgun (WGS) entry which is preliminary data.</text>
</comment>
<comment type="subunit">
    <text evidence="7">Monomer.</text>
</comment>
<proteinExistence type="inferred from homology"/>
<protein>
    <recommendedName>
        <fullName evidence="7">3-phosphoshikimate 1-carboxyvinyltransferase</fullName>
        <ecNumber evidence="7">2.5.1.19</ecNumber>
    </recommendedName>
    <alternativeName>
        <fullName evidence="7">5-enolpyruvylshikimate-3-phosphate synthase</fullName>
        <shortName evidence="7">EPSP synthase</shortName>
        <shortName evidence="7">EPSPS</shortName>
    </alternativeName>
</protein>
<feature type="domain" description="Enolpyruvate transferase" evidence="8">
    <location>
        <begin position="62"/>
        <end position="397"/>
    </location>
</feature>
<feature type="binding site" evidence="7">
    <location>
        <position position="145"/>
    </location>
    <ligand>
        <name>3-phosphoshikimate</name>
        <dbReference type="ChEBI" id="CHEBI:145989"/>
    </ligand>
</feature>
<feature type="binding site" evidence="7">
    <location>
        <position position="388"/>
    </location>
    <ligand>
        <name>phosphoenolpyruvate</name>
        <dbReference type="ChEBI" id="CHEBI:58702"/>
    </ligand>
</feature>
<comment type="subcellular location">
    <subcellularLocation>
        <location evidence="7">Cytoplasm</location>
    </subcellularLocation>
</comment>
<evidence type="ECO:0000256" key="3">
    <source>
        <dbReference type="ARBA" id="ARBA00022605"/>
    </source>
</evidence>
<dbReference type="GO" id="GO:0009423">
    <property type="term" value="P:chorismate biosynthetic process"/>
    <property type="evidence" value="ECO:0007669"/>
    <property type="project" value="UniProtKB-UniRule"/>
</dbReference>
<evidence type="ECO:0000313" key="9">
    <source>
        <dbReference type="EMBL" id="PWJ44956.1"/>
    </source>
</evidence>
<feature type="binding site" evidence="7">
    <location>
        <position position="71"/>
    </location>
    <ligand>
        <name>phosphoenolpyruvate</name>
        <dbReference type="ChEBI" id="CHEBI:58702"/>
    </ligand>
</feature>
<reference evidence="9 10" key="1">
    <citation type="submission" date="2018-03" db="EMBL/GenBank/DDBJ databases">
        <title>Genomic Encyclopedia of Archaeal and Bacterial Type Strains, Phase II (KMG-II): from individual species to whole genera.</title>
        <authorList>
            <person name="Goeker M."/>
        </authorList>
    </citation>
    <scope>NUCLEOTIDE SEQUENCE [LARGE SCALE GENOMIC DNA]</scope>
    <source>
        <strain evidence="9 10">DSM 28229</strain>
    </source>
</reference>
<feature type="domain" description="Enolpyruvate transferase" evidence="8">
    <location>
        <begin position="9"/>
        <end position="59"/>
    </location>
</feature>
<dbReference type="EMBL" id="QGDO01000001">
    <property type="protein sequence ID" value="PWJ44956.1"/>
    <property type="molecule type" value="Genomic_DNA"/>
</dbReference>
<dbReference type="CDD" id="cd01556">
    <property type="entry name" value="EPSP_synthase"/>
    <property type="match status" value="1"/>
</dbReference>
<dbReference type="OrthoDB" id="9809920at2"/>
<feature type="binding site" evidence="7">
    <location>
        <position position="289"/>
    </location>
    <ligand>
        <name>3-phosphoshikimate</name>
        <dbReference type="ChEBI" id="CHEBI:145989"/>
    </ligand>
</feature>
<comment type="pathway">
    <text evidence="1 7">Metabolic intermediate biosynthesis; chorismate biosynthesis; chorismate from D-erythrose 4-phosphate and phosphoenolpyruvate: step 6/7.</text>
</comment>
<dbReference type="GO" id="GO:0008652">
    <property type="term" value="P:amino acid biosynthetic process"/>
    <property type="evidence" value="ECO:0007669"/>
    <property type="project" value="UniProtKB-KW"/>
</dbReference>
<dbReference type="PANTHER" id="PTHR21090">
    <property type="entry name" value="AROM/DEHYDROQUINATE SYNTHASE"/>
    <property type="match status" value="1"/>
</dbReference>
<organism evidence="9 10">
    <name type="scientific">Sediminitomix flava</name>
    <dbReference type="NCBI Taxonomy" id="379075"/>
    <lineage>
        <taxon>Bacteria</taxon>
        <taxon>Pseudomonadati</taxon>
        <taxon>Bacteroidota</taxon>
        <taxon>Cytophagia</taxon>
        <taxon>Cytophagales</taxon>
        <taxon>Flammeovirgaceae</taxon>
        <taxon>Sediminitomix</taxon>
    </lineage>
</organism>
<feature type="binding site" evidence="7">
    <location>
        <position position="146"/>
    </location>
    <ligand>
        <name>3-phosphoshikimate</name>
        <dbReference type="ChEBI" id="CHEBI:145989"/>
    </ligand>
</feature>
<dbReference type="InterPro" id="IPR036968">
    <property type="entry name" value="Enolpyruvate_Tfrase_sf"/>
</dbReference>
<keyword evidence="4 7" id="KW-0808">Transferase</keyword>
<sequence>MEIYSVSHPSQAVEGNIALTSSKSESNRALIIQALSQQQITLDNISAARDTQTMMRLLKSDDQTLDVLDAGTTMRFLTAFSTSKNRDTIMTGTERMQERPIKILVDALRSIGAEIEYLKNDGYPPFHIKSFEQSSEEVSVQGDISSQYISALLMIAPTLPKGLKIQLTGEVASRPYIEMTLQLMDMFGISYNWSDSNCISIAPQEYQENAYTIESDWSGASYWYSIVALAKEAKIKLLNLRDNSLQGDRAIVEIMEQLGVSSTFDNEGVVLQKIEAKESFDYDFTHCPDLAQTIAVVCAALGIEGRLRGLKSLRIKETDRIAAIETELQKMGIAVEVFGDDEIVVKSGTIQLDGARVDTYEDHRMAMAFAPLALLHSVEIEEPDVVQKSYPIFWDHLKQVGFEIK</sequence>
<feature type="binding site" evidence="7">
    <location>
        <position position="99"/>
    </location>
    <ligand>
        <name>phosphoenolpyruvate</name>
        <dbReference type="ChEBI" id="CHEBI:58702"/>
    </ligand>
</feature>
<dbReference type="SUPFAM" id="SSF55205">
    <property type="entry name" value="EPT/RTPC-like"/>
    <property type="match status" value="1"/>
</dbReference>